<dbReference type="Pfam" id="PF13977">
    <property type="entry name" value="TetR_C_6"/>
    <property type="match status" value="1"/>
</dbReference>
<dbReference type="PANTHER" id="PTHR30055:SF234">
    <property type="entry name" value="HTH-TYPE TRANSCRIPTIONAL REGULATOR BETI"/>
    <property type="match status" value="1"/>
</dbReference>
<keyword evidence="4" id="KW-0804">Transcription</keyword>
<dbReference type="PROSITE" id="PS50977">
    <property type="entry name" value="HTH_TETR_2"/>
    <property type="match status" value="1"/>
</dbReference>
<comment type="caution">
    <text evidence="7">The sequence shown here is derived from an EMBL/GenBank/DDBJ whole genome shotgun (WGS) entry which is preliminary data.</text>
</comment>
<accession>A0A967EXS2</accession>
<dbReference type="Gene3D" id="1.10.357.10">
    <property type="entry name" value="Tetracycline Repressor, domain 2"/>
    <property type="match status" value="1"/>
</dbReference>
<dbReference type="SUPFAM" id="SSF48498">
    <property type="entry name" value="Tetracyclin repressor-like, C-terminal domain"/>
    <property type="match status" value="1"/>
</dbReference>
<evidence type="ECO:0000256" key="2">
    <source>
        <dbReference type="ARBA" id="ARBA00023015"/>
    </source>
</evidence>
<feature type="domain" description="HTH tetR-type" evidence="6">
    <location>
        <begin position="18"/>
        <end position="78"/>
    </location>
</feature>
<dbReference type="InterPro" id="IPR023772">
    <property type="entry name" value="DNA-bd_HTH_TetR-type_CS"/>
</dbReference>
<evidence type="ECO:0000259" key="6">
    <source>
        <dbReference type="PROSITE" id="PS50977"/>
    </source>
</evidence>
<evidence type="ECO:0000256" key="5">
    <source>
        <dbReference type="PROSITE-ProRule" id="PRU00335"/>
    </source>
</evidence>
<keyword evidence="8" id="KW-1185">Reference proteome</keyword>
<keyword evidence="3 5" id="KW-0238">DNA-binding</keyword>
<protein>
    <submittedName>
        <fullName evidence="7">TetR family transcriptional regulator</fullName>
    </submittedName>
</protein>
<dbReference type="InterPro" id="IPR050109">
    <property type="entry name" value="HTH-type_TetR-like_transc_reg"/>
</dbReference>
<dbReference type="SUPFAM" id="SSF46689">
    <property type="entry name" value="Homeodomain-like"/>
    <property type="match status" value="1"/>
</dbReference>
<dbReference type="RefSeq" id="WP_167224850.1">
    <property type="nucleotide sequence ID" value="NZ_JAAQPH010000008.1"/>
</dbReference>
<dbReference type="GO" id="GO:0000976">
    <property type="term" value="F:transcription cis-regulatory region binding"/>
    <property type="evidence" value="ECO:0007669"/>
    <property type="project" value="TreeGrafter"/>
</dbReference>
<evidence type="ECO:0000313" key="7">
    <source>
        <dbReference type="EMBL" id="NIA69354.1"/>
    </source>
</evidence>
<dbReference type="PROSITE" id="PS01081">
    <property type="entry name" value="HTH_TETR_1"/>
    <property type="match status" value="1"/>
</dbReference>
<dbReference type="EMBL" id="JAAQPH010000008">
    <property type="protein sequence ID" value="NIA69354.1"/>
    <property type="molecule type" value="Genomic_DNA"/>
</dbReference>
<name>A0A967EXS2_9PROT</name>
<keyword evidence="1" id="KW-0678">Repressor</keyword>
<dbReference type="InterPro" id="IPR039538">
    <property type="entry name" value="BetI_C"/>
</dbReference>
<dbReference type="InterPro" id="IPR036271">
    <property type="entry name" value="Tet_transcr_reg_TetR-rel_C_sf"/>
</dbReference>
<feature type="DNA-binding region" description="H-T-H motif" evidence="5">
    <location>
        <begin position="41"/>
        <end position="60"/>
    </location>
</feature>
<sequence>MGIEAAREVKLRRTAPKEVRRQQLIEATMDSIAENGISGTTMATVTRRAGLSMGIVSLHFESKENLLTSTLRYLAEEHRAVWVAIQKDASLEPAEKLWAIIDANFHPRVCTPLKIAVWFAFFGEARYRDIYRSMVEDFDTERALAVEELCQFVKDEGGYEGVDPHALAQSIESLADGLWLNLLLYPKWISLEQSKAQIFDLLVTHFPRHYTADGPIAAGGCAK</sequence>
<dbReference type="AlphaFoldDB" id="A0A967EXS2"/>
<dbReference type="Pfam" id="PF00440">
    <property type="entry name" value="TetR_N"/>
    <property type="match status" value="1"/>
</dbReference>
<keyword evidence="2" id="KW-0805">Transcription regulation</keyword>
<dbReference type="GO" id="GO:0003700">
    <property type="term" value="F:DNA-binding transcription factor activity"/>
    <property type="evidence" value="ECO:0007669"/>
    <property type="project" value="TreeGrafter"/>
</dbReference>
<evidence type="ECO:0000256" key="1">
    <source>
        <dbReference type="ARBA" id="ARBA00022491"/>
    </source>
</evidence>
<evidence type="ECO:0000313" key="8">
    <source>
        <dbReference type="Proteomes" id="UP000761264"/>
    </source>
</evidence>
<organism evidence="7 8">
    <name type="scientific">Pelagibius litoralis</name>
    <dbReference type="NCBI Taxonomy" id="374515"/>
    <lineage>
        <taxon>Bacteria</taxon>
        <taxon>Pseudomonadati</taxon>
        <taxon>Pseudomonadota</taxon>
        <taxon>Alphaproteobacteria</taxon>
        <taxon>Rhodospirillales</taxon>
        <taxon>Rhodovibrionaceae</taxon>
        <taxon>Pelagibius</taxon>
    </lineage>
</organism>
<gene>
    <name evidence="7" type="ORF">HBA54_12205</name>
</gene>
<dbReference type="InterPro" id="IPR001647">
    <property type="entry name" value="HTH_TetR"/>
</dbReference>
<evidence type="ECO:0000256" key="4">
    <source>
        <dbReference type="ARBA" id="ARBA00023163"/>
    </source>
</evidence>
<reference evidence="7" key="1">
    <citation type="submission" date="2020-03" db="EMBL/GenBank/DDBJ databases">
        <title>Genome of Pelagibius litoralis DSM 21314T.</title>
        <authorList>
            <person name="Wang G."/>
        </authorList>
    </citation>
    <scope>NUCLEOTIDE SEQUENCE</scope>
    <source>
        <strain evidence="7">DSM 21314</strain>
    </source>
</reference>
<dbReference type="InterPro" id="IPR009057">
    <property type="entry name" value="Homeodomain-like_sf"/>
</dbReference>
<dbReference type="Proteomes" id="UP000761264">
    <property type="component" value="Unassembled WGS sequence"/>
</dbReference>
<dbReference type="PANTHER" id="PTHR30055">
    <property type="entry name" value="HTH-TYPE TRANSCRIPTIONAL REGULATOR RUTR"/>
    <property type="match status" value="1"/>
</dbReference>
<proteinExistence type="predicted"/>
<evidence type="ECO:0000256" key="3">
    <source>
        <dbReference type="ARBA" id="ARBA00023125"/>
    </source>
</evidence>
<dbReference type="PRINTS" id="PR00455">
    <property type="entry name" value="HTHTETR"/>
</dbReference>